<feature type="site" description="Interaction with DNA" evidence="8">
    <location>
        <position position="170"/>
    </location>
</feature>
<evidence type="ECO:0000256" key="9">
    <source>
        <dbReference type="SAM" id="MobiDB-lite"/>
    </source>
</evidence>
<dbReference type="PANTHER" id="PTHR42785:SF1">
    <property type="entry name" value="DNA TOPOISOMERASE"/>
    <property type="match status" value="1"/>
</dbReference>
<comment type="subunit">
    <text evidence="8">Monomer.</text>
</comment>
<dbReference type="HAMAP" id="MF_00952">
    <property type="entry name" value="Topoisom_1_prok"/>
    <property type="match status" value="1"/>
</dbReference>
<dbReference type="NCBIfam" id="TIGR01051">
    <property type="entry name" value="topA_bact"/>
    <property type="match status" value="1"/>
</dbReference>
<dbReference type="InterPro" id="IPR013825">
    <property type="entry name" value="Topo_IA_cen_sub2"/>
</dbReference>
<dbReference type="InterPro" id="IPR000380">
    <property type="entry name" value="Topo_IA"/>
</dbReference>
<keyword evidence="13" id="KW-1185">Reference proteome</keyword>
<dbReference type="PROSITE" id="PS52039">
    <property type="entry name" value="TOPO_IA_2"/>
    <property type="match status" value="1"/>
</dbReference>
<dbReference type="CDD" id="cd03363">
    <property type="entry name" value="TOPRIM_TopoIA_TopoI"/>
    <property type="match status" value="1"/>
</dbReference>
<protein>
    <recommendedName>
        <fullName evidence="8">DNA topoisomerase 1</fullName>
        <ecNumber evidence="8">5.6.2.1</ecNumber>
    </recommendedName>
    <alternativeName>
        <fullName evidence="8">DNA topoisomerase I</fullName>
    </alternativeName>
</protein>
<dbReference type="InterPro" id="IPR003601">
    <property type="entry name" value="Topo_IA_2"/>
</dbReference>
<feature type="domain" description="Topo IA-type catalytic" evidence="11">
    <location>
        <begin position="144"/>
        <end position="594"/>
    </location>
</feature>
<dbReference type="InterPro" id="IPR005733">
    <property type="entry name" value="TopoI_bac-type"/>
</dbReference>
<dbReference type="InterPro" id="IPR003602">
    <property type="entry name" value="Topo_IA_DNA-bd_dom"/>
</dbReference>
<evidence type="ECO:0000256" key="4">
    <source>
        <dbReference type="ARBA" id="ARBA00022842"/>
    </source>
</evidence>
<dbReference type="Proteomes" id="UP001212097">
    <property type="component" value="Chromosome"/>
</dbReference>
<dbReference type="SMART" id="SM00437">
    <property type="entry name" value="TOP1Ac"/>
    <property type="match status" value="1"/>
</dbReference>
<evidence type="ECO:0000256" key="6">
    <source>
        <dbReference type="ARBA" id="ARBA00023125"/>
    </source>
</evidence>
<feature type="site" description="Interaction with DNA" evidence="8">
    <location>
        <position position="158"/>
    </location>
</feature>
<keyword evidence="5 8" id="KW-0799">Topoisomerase</keyword>
<feature type="region of interest" description="Disordered" evidence="9">
    <location>
        <begin position="675"/>
        <end position="695"/>
    </location>
</feature>
<keyword evidence="6 8" id="KW-0238">DNA-binding</keyword>
<feature type="compositionally biased region" description="Basic and acidic residues" evidence="9">
    <location>
        <begin position="678"/>
        <end position="688"/>
    </location>
</feature>
<feature type="active site" description="O-(5'-phospho-DNA)-tyrosine intermediate" evidence="8">
    <location>
        <position position="320"/>
    </location>
</feature>
<keyword evidence="4" id="KW-0460">Magnesium</keyword>
<feature type="compositionally biased region" description="Basic and acidic residues" evidence="9">
    <location>
        <begin position="478"/>
        <end position="492"/>
    </location>
</feature>
<dbReference type="SUPFAM" id="SSF56712">
    <property type="entry name" value="Prokaryotic type I DNA topoisomerase"/>
    <property type="match status" value="1"/>
</dbReference>
<name>A0ABY7R0Y2_9ACTN</name>
<evidence type="ECO:0000256" key="5">
    <source>
        <dbReference type="ARBA" id="ARBA00023029"/>
    </source>
</evidence>
<comment type="function">
    <text evidence="8">Releases the supercoiling and torsional tension of DNA, which is introduced during the DNA replication and transcription, by transiently cleaving and rejoining one strand of the DNA duplex. Introduces a single-strand break via transesterification at a target site in duplex DNA. The scissile phosphodiester is attacked by the catalytic tyrosine of the enzyme, resulting in the formation of a DNA-(5'-phosphotyrosyl)-enzyme intermediate and the expulsion of a 3'-OH DNA strand. The free DNA strand then undergoes passage around the unbroken strand, thus removing DNA supercoils. Finally, in the religation step, the DNA 3'-OH attacks the covalent intermediate to expel the active-site tyrosine and restore the DNA phosphodiester backbone.</text>
</comment>
<feature type="site" description="Interaction with DNA" evidence="8">
    <location>
        <position position="526"/>
    </location>
</feature>
<comment type="similarity">
    <text evidence="2 8">Belongs to the type IA topoisomerase family.</text>
</comment>
<evidence type="ECO:0000313" key="13">
    <source>
        <dbReference type="Proteomes" id="UP001212097"/>
    </source>
</evidence>
<evidence type="ECO:0000256" key="8">
    <source>
        <dbReference type="HAMAP-Rule" id="MF_00952"/>
    </source>
</evidence>
<dbReference type="Pfam" id="PF01751">
    <property type="entry name" value="Toprim"/>
    <property type="match status" value="1"/>
</dbReference>
<dbReference type="EMBL" id="CP115668">
    <property type="protein sequence ID" value="WCC80177.1"/>
    <property type="molecule type" value="Genomic_DNA"/>
</dbReference>
<dbReference type="Pfam" id="PF01131">
    <property type="entry name" value="Topoisom_bac"/>
    <property type="match status" value="1"/>
</dbReference>
<dbReference type="Gene3D" id="1.10.290.10">
    <property type="entry name" value="Topoisomerase I, domain 4"/>
    <property type="match status" value="1"/>
</dbReference>
<dbReference type="Gene3D" id="3.40.50.140">
    <property type="match status" value="1"/>
</dbReference>
<dbReference type="InterPro" id="IPR013826">
    <property type="entry name" value="Topo_IA_cen_sub3"/>
</dbReference>
<feature type="region of interest" description="Disordered" evidence="9">
    <location>
        <begin position="813"/>
        <end position="930"/>
    </location>
</feature>
<gene>
    <name evidence="8 12" type="primary">topA</name>
    <name evidence="12" type="ORF">O6R08_01050</name>
</gene>
<dbReference type="PROSITE" id="PS00396">
    <property type="entry name" value="TOPO_IA_1"/>
    <property type="match status" value="1"/>
</dbReference>
<feature type="compositionally biased region" description="Basic residues" evidence="9">
    <location>
        <begin position="882"/>
        <end position="900"/>
    </location>
</feature>
<dbReference type="SMART" id="SM00436">
    <property type="entry name" value="TOP1Bc"/>
    <property type="match status" value="1"/>
</dbReference>
<keyword evidence="7 8" id="KW-0413">Isomerase</keyword>
<dbReference type="EC" id="5.6.2.1" evidence="8"/>
<feature type="region of interest" description="Interaction with DNA" evidence="8">
    <location>
        <begin position="178"/>
        <end position="183"/>
    </location>
</feature>
<dbReference type="PANTHER" id="PTHR42785">
    <property type="entry name" value="DNA TOPOISOMERASE, TYPE IA, CORE"/>
    <property type="match status" value="1"/>
</dbReference>
<reference evidence="12 13" key="2">
    <citation type="submission" date="2023-06" db="EMBL/GenBank/DDBJ databases">
        <title>The Gram-positive Non-spore-bearing Anaerobic Bacilli of Human Feces.</title>
        <authorList>
            <person name="Eggerth A.H."/>
        </authorList>
    </citation>
    <scope>NUCLEOTIDE SEQUENCE [LARGE SCALE GENOMIC DNA]</scope>
    <source>
        <strain evidence="12 13">CBA3108</strain>
    </source>
</reference>
<dbReference type="GO" id="GO:0003917">
    <property type="term" value="F:DNA topoisomerase type I (single strand cut, ATP-independent) activity"/>
    <property type="evidence" value="ECO:0007669"/>
    <property type="project" value="UniProtKB-EC"/>
</dbReference>
<dbReference type="InterPro" id="IPR006171">
    <property type="entry name" value="TOPRIM_dom"/>
</dbReference>
<evidence type="ECO:0000256" key="3">
    <source>
        <dbReference type="ARBA" id="ARBA00022723"/>
    </source>
</evidence>
<feature type="site" description="Interaction with DNA" evidence="8">
    <location>
        <position position="35"/>
    </location>
</feature>
<feature type="compositionally biased region" description="Basic and acidic residues" evidence="9">
    <location>
        <begin position="858"/>
        <end position="881"/>
    </location>
</feature>
<dbReference type="SMART" id="SM00493">
    <property type="entry name" value="TOPRIM"/>
    <property type="match status" value="1"/>
</dbReference>
<evidence type="ECO:0000259" key="11">
    <source>
        <dbReference type="PROSITE" id="PS52039"/>
    </source>
</evidence>
<feature type="compositionally biased region" description="Low complexity" evidence="9">
    <location>
        <begin position="901"/>
        <end position="930"/>
    </location>
</feature>
<dbReference type="Gene3D" id="1.10.460.10">
    <property type="entry name" value="Topoisomerase I, domain 2"/>
    <property type="match status" value="1"/>
</dbReference>
<reference evidence="12 13" key="1">
    <citation type="submission" date="2023-01" db="EMBL/GenBank/DDBJ databases">
        <authorList>
            <person name="Lee S.H."/>
            <person name="Jung H.S."/>
            <person name="Yun J.U."/>
        </authorList>
    </citation>
    <scope>NUCLEOTIDE SEQUENCE [LARGE SCALE GENOMIC DNA]</scope>
    <source>
        <strain evidence="12 13">CBA3108</strain>
    </source>
</reference>
<comment type="catalytic activity">
    <reaction evidence="1 8">
        <text>ATP-independent breakage of single-stranded DNA, followed by passage and rejoining.</text>
        <dbReference type="EC" id="5.6.2.1"/>
    </reaction>
</comment>
<dbReference type="InterPro" id="IPR025589">
    <property type="entry name" value="Toprim_C_rpt"/>
</dbReference>
<feature type="site" description="Interaction with DNA" evidence="8">
    <location>
        <position position="322"/>
    </location>
</feature>
<dbReference type="InterPro" id="IPR023405">
    <property type="entry name" value="Topo_IA_core_domain"/>
</dbReference>
<evidence type="ECO:0000259" key="10">
    <source>
        <dbReference type="PROSITE" id="PS50880"/>
    </source>
</evidence>
<feature type="domain" description="Toprim" evidence="10">
    <location>
        <begin position="5"/>
        <end position="129"/>
    </location>
</feature>
<accession>A0ABY7R0Y2</accession>
<feature type="site" description="Interaction with DNA" evidence="8">
    <location>
        <position position="154"/>
    </location>
</feature>
<dbReference type="Gene3D" id="2.70.20.10">
    <property type="entry name" value="Topoisomerase I, domain 3"/>
    <property type="match status" value="1"/>
</dbReference>
<dbReference type="Pfam" id="PF13368">
    <property type="entry name" value="Toprim_C_rpt"/>
    <property type="match status" value="4"/>
</dbReference>
<feature type="site" description="Interaction with DNA" evidence="8">
    <location>
        <position position="155"/>
    </location>
</feature>
<evidence type="ECO:0000313" key="12">
    <source>
        <dbReference type="EMBL" id="WCC80177.1"/>
    </source>
</evidence>
<dbReference type="PROSITE" id="PS50880">
    <property type="entry name" value="TOPRIM"/>
    <property type="match status" value="1"/>
</dbReference>
<proteinExistence type="inferred from homology"/>
<keyword evidence="3" id="KW-0479">Metal-binding</keyword>
<organism evidence="12 13">
    <name type="scientific">Cutibacterium equinum</name>
    <dbReference type="NCBI Taxonomy" id="3016342"/>
    <lineage>
        <taxon>Bacteria</taxon>
        <taxon>Bacillati</taxon>
        <taxon>Actinomycetota</taxon>
        <taxon>Actinomycetes</taxon>
        <taxon>Propionibacteriales</taxon>
        <taxon>Propionibacteriaceae</taxon>
        <taxon>Cutibacterium</taxon>
    </lineage>
</organism>
<dbReference type="InterPro" id="IPR013497">
    <property type="entry name" value="Topo_IA_cen"/>
</dbReference>
<evidence type="ECO:0000256" key="2">
    <source>
        <dbReference type="ARBA" id="ARBA00009446"/>
    </source>
</evidence>
<dbReference type="CDD" id="cd00186">
    <property type="entry name" value="TOP1Ac"/>
    <property type="match status" value="1"/>
</dbReference>
<evidence type="ECO:0000256" key="1">
    <source>
        <dbReference type="ARBA" id="ARBA00000213"/>
    </source>
</evidence>
<dbReference type="InterPro" id="IPR023406">
    <property type="entry name" value="Topo_IA_AS"/>
</dbReference>
<dbReference type="InterPro" id="IPR013824">
    <property type="entry name" value="Topo_IA_cen_sub1"/>
</dbReference>
<sequence>MSPTKSLVIVESPHKATMIAGYLGPKYTVRASQGHVRDLPTSASEVPAKWKGEPWARTGVNVDDDFTPIYVVSPEKRSTIRELKTLLKESDELLLATDGDREGEAIAWHLLDELKPKVPVRRMVFNEITEKAINEAVANTRDLDTDLVDAQETRRILDRLYGYEVSPVLWKKVLPRLSAGRVQSVATRLVVDRERERMAFTSANYWDMEATLAANSDEFQARLVALDGTKVAAGRDFDSHGNLTSTVRRLDEAAATSIAKALETAPFRVTKVESKPYTRRPYAPFRTTTLQQEAGRKLGFTSQRTMSVAQELYEGGYITYMRTDSVALSQEAIHAARSQAAELYGSDHVPDAPRIYASKVKNAQEAHEAIRPAGEHFRTPAETGLTGDKFKLYELVWTRTLASQMADAKGETLSVTIDATPSSPISVADGDVTTATFTASGRTITFHGFLRAYVESVDDGTSDDAQKRLPQLSQGQDVDPREVTANGHDTRPPARYTEPSLVAKLEELEIGRPSTYASIIRTITSRDYVFKKGSALVPTWLAFAVTRLLEEHFSNLVDYQFTADMEETLDQIARGNADRVAVLSAFYFGQAKPDDGDVPTPTEGHEGLHQLVTELGDIDARSICTFPIGDSDVVVRVGRYGTYVEDADGNRANVDDALPPDELTVEAAKELLASPNGQDRELGLDPHSHRPIVARNGRFGPYVTEVLDDDEATEIVETTTKDGKKRRTKRKVKPRTASLFKSMNLETVTLDEALKLLSLPRVVGTAADGTEITAQNGRYGPYLKKGTDSRSLGSEDEIFSITVEQAEAIYAQPKQRGRAAAKPPLRELGEDPTSGRPIVVKDGRFGPYVTDGETNATLRKDDSVEEITPERAQELLAEKRAKGPAKKRTTRKTTARKTSTKKSTTTSASKSASSKSTTTKKTAAKSSSGS</sequence>
<feature type="site" description="Interaction with DNA" evidence="8">
    <location>
        <position position="163"/>
    </location>
</feature>
<evidence type="ECO:0000256" key="7">
    <source>
        <dbReference type="ARBA" id="ARBA00023235"/>
    </source>
</evidence>
<dbReference type="InterPro" id="IPR034149">
    <property type="entry name" value="TOPRIM_TopoI"/>
</dbReference>
<dbReference type="InterPro" id="IPR028612">
    <property type="entry name" value="Topoisom_1_IA"/>
</dbReference>
<dbReference type="RefSeq" id="WP_271418359.1">
    <property type="nucleotide sequence ID" value="NZ_CP115668.1"/>
</dbReference>
<dbReference type="PRINTS" id="PR00417">
    <property type="entry name" value="PRTPISMRASEI"/>
</dbReference>
<feature type="region of interest" description="Disordered" evidence="9">
    <location>
        <begin position="460"/>
        <end position="495"/>
    </location>
</feature>